<evidence type="ECO:0000256" key="2">
    <source>
        <dbReference type="SAM" id="MobiDB-lite"/>
    </source>
</evidence>
<dbReference type="InterPro" id="IPR051610">
    <property type="entry name" value="GPI/OXD"/>
</dbReference>
<comment type="caution">
    <text evidence="4">The sequence shown here is derived from an EMBL/GenBank/DDBJ whole genome shotgun (WGS) entry which is preliminary data.</text>
</comment>
<dbReference type="PANTHER" id="PTHR35848">
    <property type="entry name" value="OXALATE-BINDING PROTEIN"/>
    <property type="match status" value="1"/>
</dbReference>
<proteinExistence type="predicted"/>
<dbReference type="RefSeq" id="WP_227706543.1">
    <property type="nucleotide sequence ID" value="NZ_JAJEQX010000003.1"/>
</dbReference>
<dbReference type="InterPro" id="IPR014710">
    <property type="entry name" value="RmlC-like_jellyroll"/>
</dbReference>
<evidence type="ECO:0000259" key="3">
    <source>
        <dbReference type="Pfam" id="PF07883"/>
    </source>
</evidence>
<keyword evidence="1" id="KW-0479">Metal-binding</keyword>
<dbReference type="Gene3D" id="2.60.120.10">
    <property type="entry name" value="Jelly Rolls"/>
    <property type="match status" value="1"/>
</dbReference>
<organism evidence="4 5">
    <name type="scientific">Ruminococcus turbiniformis</name>
    <dbReference type="NCBI Taxonomy" id="2881258"/>
    <lineage>
        <taxon>Bacteria</taxon>
        <taxon>Bacillati</taxon>
        <taxon>Bacillota</taxon>
        <taxon>Clostridia</taxon>
        <taxon>Eubacteriales</taxon>
        <taxon>Oscillospiraceae</taxon>
        <taxon>Ruminococcus</taxon>
    </lineage>
</organism>
<dbReference type="InterPro" id="IPR011051">
    <property type="entry name" value="RmlC_Cupin_sf"/>
</dbReference>
<dbReference type="Proteomes" id="UP001198151">
    <property type="component" value="Unassembled WGS sequence"/>
</dbReference>
<dbReference type="CDD" id="cd02221">
    <property type="entry name" value="cupin_TM1287-like"/>
    <property type="match status" value="1"/>
</dbReference>
<evidence type="ECO:0000313" key="4">
    <source>
        <dbReference type="EMBL" id="MCC2253395.1"/>
    </source>
</evidence>
<evidence type="ECO:0000313" key="5">
    <source>
        <dbReference type="Proteomes" id="UP001198151"/>
    </source>
</evidence>
<evidence type="ECO:0000256" key="1">
    <source>
        <dbReference type="ARBA" id="ARBA00022723"/>
    </source>
</evidence>
<protein>
    <submittedName>
        <fullName evidence="4">Cupin domain-containing protein</fullName>
    </submittedName>
</protein>
<dbReference type="Pfam" id="PF07883">
    <property type="entry name" value="Cupin_2"/>
    <property type="match status" value="1"/>
</dbReference>
<dbReference type="InterPro" id="IPR013096">
    <property type="entry name" value="Cupin_2"/>
</dbReference>
<name>A0ABS8FTQ5_9FIRM</name>
<feature type="region of interest" description="Disordered" evidence="2">
    <location>
        <begin position="118"/>
        <end position="142"/>
    </location>
</feature>
<keyword evidence="5" id="KW-1185">Reference proteome</keyword>
<dbReference type="EMBL" id="JAJEQX010000003">
    <property type="protein sequence ID" value="MCC2253395.1"/>
    <property type="molecule type" value="Genomic_DNA"/>
</dbReference>
<dbReference type="SUPFAM" id="SSF51182">
    <property type="entry name" value="RmlC-like cupins"/>
    <property type="match status" value="1"/>
</dbReference>
<feature type="domain" description="Cupin type-2" evidence="3">
    <location>
        <begin position="43"/>
        <end position="111"/>
    </location>
</feature>
<sequence>MIRRWKDMSTEKVECMKGGKGEVELINILEMDEMYNMGRFFGVTVIPPGCSGGCHTHTGDFETYFILEGKAVINDNGTEYELGPGDMMQCRDGSSHGIRNDGDCDLKYLAVILYSPSGESSADKTDEDEPASAGKTAEKGLE</sequence>
<gene>
    <name evidence="4" type="ORF">LKD70_02885</name>
</gene>
<reference evidence="4 5" key="1">
    <citation type="submission" date="2021-10" db="EMBL/GenBank/DDBJ databases">
        <title>Anaerobic single-cell dispensing facilitates the cultivation of human gut bacteria.</title>
        <authorList>
            <person name="Afrizal A."/>
        </authorList>
    </citation>
    <scope>NUCLEOTIDE SEQUENCE [LARGE SCALE GENOMIC DNA]</scope>
    <source>
        <strain evidence="4 5">CLA-AA-H200</strain>
    </source>
</reference>
<dbReference type="PANTHER" id="PTHR35848:SF6">
    <property type="entry name" value="CUPIN TYPE-2 DOMAIN-CONTAINING PROTEIN"/>
    <property type="match status" value="1"/>
</dbReference>
<accession>A0ABS8FTQ5</accession>